<accession>M8BWN2</accession>
<feature type="region of interest" description="Disordered" evidence="1">
    <location>
        <begin position="24"/>
        <end position="80"/>
    </location>
</feature>
<organism evidence="2">
    <name type="scientific">Aegilops tauschii</name>
    <name type="common">Tausch's goatgrass</name>
    <name type="synonym">Aegilops squarrosa</name>
    <dbReference type="NCBI Taxonomy" id="37682"/>
    <lineage>
        <taxon>Eukaryota</taxon>
        <taxon>Viridiplantae</taxon>
        <taxon>Streptophyta</taxon>
        <taxon>Embryophyta</taxon>
        <taxon>Tracheophyta</taxon>
        <taxon>Spermatophyta</taxon>
        <taxon>Magnoliopsida</taxon>
        <taxon>Liliopsida</taxon>
        <taxon>Poales</taxon>
        <taxon>Poaceae</taxon>
        <taxon>BOP clade</taxon>
        <taxon>Pooideae</taxon>
        <taxon>Triticodae</taxon>
        <taxon>Triticeae</taxon>
        <taxon>Triticinae</taxon>
        <taxon>Aegilops</taxon>
    </lineage>
</organism>
<feature type="compositionally biased region" description="Basic and acidic residues" evidence="1">
    <location>
        <begin position="43"/>
        <end position="53"/>
    </location>
</feature>
<evidence type="ECO:0000256" key="1">
    <source>
        <dbReference type="SAM" id="MobiDB-lite"/>
    </source>
</evidence>
<proteinExistence type="predicted"/>
<protein>
    <submittedName>
        <fullName evidence="2">Uncharacterized protein</fullName>
    </submittedName>
</protein>
<name>M8BWN2_AEGTA</name>
<sequence length="80" mass="8742">MANCGVCECSGARDPPCRAMARPASLDCDSDDYDSDSGYASGDETRPNKRLVYDSDGGLYIDDDDDDDDNDDDDDDEEDE</sequence>
<reference evidence="2" key="1">
    <citation type="submission" date="2015-06" db="UniProtKB">
        <authorList>
            <consortium name="EnsemblPlants"/>
        </authorList>
    </citation>
    <scope>IDENTIFICATION</scope>
</reference>
<feature type="compositionally biased region" description="Acidic residues" evidence="1">
    <location>
        <begin position="61"/>
        <end position="80"/>
    </location>
</feature>
<dbReference type="EnsemblPlants" id="EMT29430">
    <property type="protein sequence ID" value="EMT29430"/>
    <property type="gene ID" value="F775_07596"/>
</dbReference>
<dbReference type="AlphaFoldDB" id="M8BWN2"/>
<evidence type="ECO:0000313" key="2">
    <source>
        <dbReference type="EnsemblPlants" id="EMT29430"/>
    </source>
</evidence>